<dbReference type="SMART" id="SM00516">
    <property type="entry name" value="SEC14"/>
    <property type="match status" value="1"/>
</dbReference>
<reference evidence="2 3" key="1">
    <citation type="journal article" date="2022" name="Allergy">
        <title>Genome assembly and annotation of Periplaneta americana reveal a comprehensive cockroach allergen profile.</title>
        <authorList>
            <person name="Wang L."/>
            <person name="Xiong Q."/>
            <person name="Saelim N."/>
            <person name="Wang L."/>
            <person name="Nong W."/>
            <person name="Wan A.T."/>
            <person name="Shi M."/>
            <person name="Liu X."/>
            <person name="Cao Q."/>
            <person name="Hui J.H.L."/>
            <person name="Sookrung N."/>
            <person name="Leung T.F."/>
            <person name="Tungtrongchitr A."/>
            <person name="Tsui S.K.W."/>
        </authorList>
    </citation>
    <scope>NUCLEOTIDE SEQUENCE [LARGE SCALE GENOMIC DNA]</scope>
    <source>
        <strain evidence="2">PWHHKU_190912</strain>
    </source>
</reference>
<dbReference type="InterPro" id="IPR001251">
    <property type="entry name" value="CRAL-TRIO_dom"/>
</dbReference>
<dbReference type="SUPFAM" id="SSF52087">
    <property type="entry name" value="CRAL/TRIO domain"/>
    <property type="match status" value="1"/>
</dbReference>
<proteinExistence type="predicted"/>
<keyword evidence="3" id="KW-1185">Reference proteome</keyword>
<dbReference type="InterPro" id="IPR036865">
    <property type="entry name" value="CRAL-TRIO_dom_sf"/>
</dbReference>
<name>A0ABQ8RXY5_PERAM</name>
<dbReference type="SUPFAM" id="SSF46938">
    <property type="entry name" value="CRAL/TRIO N-terminal domain"/>
    <property type="match status" value="1"/>
</dbReference>
<dbReference type="EMBL" id="JAJSOF020000039">
    <property type="protein sequence ID" value="KAJ4426597.1"/>
    <property type="molecule type" value="Genomic_DNA"/>
</dbReference>
<comment type="caution">
    <text evidence="2">The sequence shown here is derived from an EMBL/GenBank/DDBJ whole genome shotgun (WGS) entry which is preliminary data.</text>
</comment>
<dbReference type="Gene3D" id="3.40.525.10">
    <property type="entry name" value="CRAL-TRIO lipid binding domain"/>
    <property type="match status" value="1"/>
</dbReference>
<dbReference type="PROSITE" id="PS50191">
    <property type="entry name" value="CRAL_TRIO"/>
    <property type="match status" value="1"/>
</dbReference>
<dbReference type="PANTHER" id="PTHR10174:SF224">
    <property type="entry name" value="RETINOL-BINDING PROTEIN PINTA"/>
    <property type="match status" value="1"/>
</dbReference>
<dbReference type="InterPro" id="IPR036273">
    <property type="entry name" value="CRAL/TRIO_N_dom_sf"/>
</dbReference>
<dbReference type="PANTHER" id="PTHR10174">
    <property type="entry name" value="ALPHA-TOCOPHEROL TRANSFER PROTEIN-RELATED"/>
    <property type="match status" value="1"/>
</dbReference>
<sequence length="368" mass="42597">VRIIMAKEFRAPGKDVVQKIRQEMGLNEERVKESVEALKKWLATEPHLPEESGVRLCDMYSNQELAEIHFMYGKADGNAALARRLYQERKPVICFVSLPGSLHEARLERWLIRCKNSMERTKQSIDLYYTLKSLSPDLMCDWNPRSKRYLDTVQTFCYFPMPELTPEGDRVIIMKYLTKNTINYTHDDIAKMILISNEARMCEEYCFSDIYVFDLENYTLGHASRVTFTTTKKGIVCSMDALGTRLKAFHFINAPSCAEVVIWMIKAVLNPKLISRVRIFSLNVYVHGKDLTEFSKQVPRMCLPDDLGGTGGSLQENWNLWLKKVDSYRNWFKQHENFKSDESKRQGGALNSDDVFGFEGSFKELNVD</sequence>
<accession>A0ABQ8RXY5</accession>
<evidence type="ECO:0000313" key="3">
    <source>
        <dbReference type="Proteomes" id="UP001148838"/>
    </source>
</evidence>
<evidence type="ECO:0000259" key="1">
    <source>
        <dbReference type="PROSITE" id="PS50191"/>
    </source>
</evidence>
<dbReference type="Pfam" id="PF00650">
    <property type="entry name" value="CRAL_TRIO"/>
    <property type="match status" value="1"/>
</dbReference>
<feature type="domain" description="CRAL-TRIO" evidence="1">
    <location>
        <begin position="146"/>
        <end position="315"/>
    </location>
</feature>
<evidence type="ECO:0000313" key="2">
    <source>
        <dbReference type="EMBL" id="KAJ4426597.1"/>
    </source>
</evidence>
<dbReference type="Proteomes" id="UP001148838">
    <property type="component" value="Unassembled WGS sequence"/>
</dbReference>
<feature type="non-terminal residue" evidence="2">
    <location>
        <position position="1"/>
    </location>
</feature>
<dbReference type="CDD" id="cd00170">
    <property type="entry name" value="SEC14"/>
    <property type="match status" value="1"/>
</dbReference>
<organism evidence="2 3">
    <name type="scientific">Periplaneta americana</name>
    <name type="common">American cockroach</name>
    <name type="synonym">Blatta americana</name>
    <dbReference type="NCBI Taxonomy" id="6978"/>
    <lineage>
        <taxon>Eukaryota</taxon>
        <taxon>Metazoa</taxon>
        <taxon>Ecdysozoa</taxon>
        <taxon>Arthropoda</taxon>
        <taxon>Hexapoda</taxon>
        <taxon>Insecta</taxon>
        <taxon>Pterygota</taxon>
        <taxon>Neoptera</taxon>
        <taxon>Polyneoptera</taxon>
        <taxon>Dictyoptera</taxon>
        <taxon>Blattodea</taxon>
        <taxon>Blattoidea</taxon>
        <taxon>Blattidae</taxon>
        <taxon>Blattinae</taxon>
        <taxon>Periplaneta</taxon>
    </lineage>
</organism>
<gene>
    <name evidence="2" type="ORF">ANN_26395</name>
</gene>
<protein>
    <recommendedName>
        <fullName evidence="1">CRAL-TRIO domain-containing protein</fullName>
    </recommendedName>
</protein>